<evidence type="ECO:0008006" key="5">
    <source>
        <dbReference type="Google" id="ProtNLM"/>
    </source>
</evidence>
<keyword evidence="4" id="KW-1185">Reference proteome</keyword>
<feature type="transmembrane region" description="Helical" evidence="2">
    <location>
        <begin position="12"/>
        <end position="31"/>
    </location>
</feature>
<accession>A0A3E1P227</accession>
<dbReference type="RefSeq" id="WP_116853828.1">
    <property type="nucleotide sequence ID" value="NZ_QTJV01000004.1"/>
</dbReference>
<evidence type="ECO:0000256" key="1">
    <source>
        <dbReference type="SAM" id="MobiDB-lite"/>
    </source>
</evidence>
<gene>
    <name evidence="3" type="ORF">DXN04_13240</name>
</gene>
<keyword evidence="2" id="KW-0812">Transmembrane</keyword>
<dbReference type="EMBL" id="QTJV01000004">
    <property type="protein sequence ID" value="RFM34241.1"/>
    <property type="molecule type" value="Genomic_DNA"/>
</dbReference>
<keyword evidence="2" id="KW-0472">Membrane</keyword>
<sequence length="142" mass="16481">MFKRGRKPKALHILKFIVMGVVFITALGFGIRELWNCLIPELFHGPVITFWQGLGLCLLGKMLFGWHGGPGGGFRRNRRAWDEKLKERYANMTPEERERMKEGLKNWCRPNNRFSRWYDDIDANAATQSKPEETKPDTGTNI</sequence>
<comment type="caution">
    <text evidence="3">The sequence shown here is derived from an EMBL/GenBank/DDBJ whole genome shotgun (WGS) entry which is preliminary data.</text>
</comment>
<reference evidence="3 4" key="1">
    <citation type="submission" date="2018-08" db="EMBL/GenBank/DDBJ databases">
        <title>Chitinophaga sp. K20C18050901, a novel bacterium isolated from forest soil.</title>
        <authorList>
            <person name="Wang C."/>
        </authorList>
    </citation>
    <scope>NUCLEOTIDE SEQUENCE [LARGE SCALE GENOMIC DNA]</scope>
    <source>
        <strain evidence="3 4">K20C18050901</strain>
    </source>
</reference>
<proteinExistence type="predicted"/>
<evidence type="ECO:0000313" key="3">
    <source>
        <dbReference type="EMBL" id="RFM34241.1"/>
    </source>
</evidence>
<organism evidence="3 4">
    <name type="scientific">Chitinophaga silvisoli</name>
    <dbReference type="NCBI Taxonomy" id="2291814"/>
    <lineage>
        <taxon>Bacteria</taxon>
        <taxon>Pseudomonadati</taxon>
        <taxon>Bacteroidota</taxon>
        <taxon>Chitinophagia</taxon>
        <taxon>Chitinophagales</taxon>
        <taxon>Chitinophagaceae</taxon>
        <taxon>Chitinophaga</taxon>
    </lineage>
</organism>
<evidence type="ECO:0000313" key="4">
    <source>
        <dbReference type="Proteomes" id="UP000261174"/>
    </source>
</evidence>
<name>A0A3E1P227_9BACT</name>
<feature type="transmembrane region" description="Helical" evidence="2">
    <location>
        <begin position="43"/>
        <end position="66"/>
    </location>
</feature>
<dbReference type="Proteomes" id="UP000261174">
    <property type="component" value="Unassembled WGS sequence"/>
</dbReference>
<protein>
    <recommendedName>
        <fullName evidence="5">DUF1682 domain-containing protein</fullName>
    </recommendedName>
</protein>
<evidence type="ECO:0000256" key="2">
    <source>
        <dbReference type="SAM" id="Phobius"/>
    </source>
</evidence>
<keyword evidence="2" id="KW-1133">Transmembrane helix</keyword>
<dbReference type="OrthoDB" id="1099872at2"/>
<feature type="region of interest" description="Disordered" evidence="1">
    <location>
        <begin position="123"/>
        <end position="142"/>
    </location>
</feature>
<dbReference type="AlphaFoldDB" id="A0A3E1P227"/>